<dbReference type="Pfam" id="PF15341">
    <property type="entry name" value="SLX9"/>
    <property type="match status" value="1"/>
</dbReference>
<dbReference type="GO" id="GO:0000462">
    <property type="term" value="P:maturation of SSU-rRNA from tricistronic rRNA transcript (SSU-rRNA, 5.8S rRNA, LSU-rRNA)"/>
    <property type="evidence" value="ECO:0007669"/>
    <property type="project" value="InterPro"/>
</dbReference>
<evidence type="ECO:0000256" key="4">
    <source>
        <dbReference type="ARBA" id="ARBA00021321"/>
    </source>
</evidence>
<feature type="compositionally biased region" description="Basic and acidic residues" evidence="8">
    <location>
        <begin position="40"/>
        <end position="50"/>
    </location>
</feature>
<dbReference type="Proteomes" id="UP000510647">
    <property type="component" value="Chromosome 2"/>
</dbReference>
<evidence type="ECO:0000256" key="3">
    <source>
        <dbReference type="ARBA" id="ARBA00011523"/>
    </source>
</evidence>
<keyword evidence="5" id="KW-0690">Ribosome biogenesis</keyword>
<evidence type="ECO:0000256" key="6">
    <source>
        <dbReference type="ARBA" id="ARBA00023242"/>
    </source>
</evidence>
<dbReference type="InterPro" id="IPR028160">
    <property type="entry name" value="Slx9-like"/>
</dbReference>
<dbReference type="AlphaFoldDB" id="A0A7H9HM06"/>
<proteinExistence type="inferred from homology"/>
<evidence type="ECO:0000256" key="8">
    <source>
        <dbReference type="SAM" id="MobiDB-lite"/>
    </source>
</evidence>
<reference evidence="9 10" key="1">
    <citation type="submission" date="2020-06" db="EMBL/GenBank/DDBJ databases">
        <title>The yeast mating-type switching endonuclease HO is a domesticated member of an unorthodox homing genetic element family.</title>
        <authorList>
            <person name="Coughlan A.Y."/>
            <person name="Lombardi L."/>
            <person name="Braun-Galleani S."/>
            <person name="Martos A.R."/>
            <person name="Galeote V."/>
            <person name="Bigey F."/>
            <person name="Dequin S."/>
            <person name="Byrne K.P."/>
            <person name="Wolfe K.H."/>
        </authorList>
    </citation>
    <scope>NUCLEOTIDE SEQUENCE [LARGE SCALE GENOMIC DNA]</scope>
    <source>
        <strain evidence="9 10">CBS2947</strain>
    </source>
</reference>
<protein>
    <recommendedName>
        <fullName evidence="4">Ribosome biogenesis protein SLX9</fullName>
    </recommendedName>
</protein>
<comment type="similarity">
    <text evidence="2">Belongs to the SLX9 family.</text>
</comment>
<evidence type="ECO:0000256" key="1">
    <source>
        <dbReference type="ARBA" id="ARBA00004604"/>
    </source>
</evidence>
<comment type="function">
    <text evidence="7">Involved in ribosome biogenesis. Required for normal pre-rRNA processing in internal transcribed spacer 1 (ITS1). May be involved in the movements of the replication forks.</text>
</comment>
<sequence length="201" mass="23014">MVAKSRTRLRDKAAAAAAARNHEEVELPEVDVSSRSFLHQPRESKKEKQLNKQQMFLNRVLEKSLGRDDFAGVSKSAVRRRKRKLRDELKPKMGDLLNSLREEDDLKEHVIEGMDNEDSGDSIARRKVVKVISNVERGTSELGYVHIRKNEPNIRNQKGAKALSIRETSRMNDILHNSSFQQNPFGALREAIMMKQQDRGV</sequence>
<keyword evidence="6" id="KW-0539">Nucleus</keyword>
<accession>A0A7H9HM06</accession>
<evidence type="ECO:0000256" key="5">
    <source>
        <dbReference type="ARBA" id="ARBA00022517"/>
    </source>
</evidence>
<name>A0A7H9HM06_9SACH</name>
<comment type="subcellular location">
    <subcellularLocation>
        <location evidence="1">Nucleus</location>
        <location evidence="1">Nucleolus</location>
    </subcellularLocation>
</comment>
<comment type="subunit">
    <text evidence="3">Interacts with the 35S, 23S and 20S pre-rRNAs and with the U3 snoRNA.</text>
</comment>
<dbReference type="OrthoDB" id="4068648at2759"/>
<dbReference type="GO" id="GO:0005730">
    <property type="term" value="C:nucleolus"/>
    <property type="evidence" value="ECO:0007669"/>
    <property type="project" value="UniProtKB-SubCell"/>
</dbReference>
<dbReference type="EMBL" id="CP059268">
    <property type="protein sequence ID" value="QLQ78824.1"/>
    <property type="molecule type" value="Genomic_DNA"/>
</dbReference>
<organism evidence="9 10">
    <name type="scientific">Torulaspora globosa</name>
    <dbReference type="NCBI Taxonomy" id="48254"/>
    <lineage>
        <taxon>Eukaryota</taxon>
        <taxon>Fungi</taxon>
        <taxon>Dikarya</taxon>
        <taxon>Ascomycota</taxon>
        <taxon>Saccharomycotina</taxon>
        <taxon>Saccharomycetes</taxon>
        <taxon>Saccharomycetales</taxon>
        <taxon>Saccharomycetaceae</taxon>
        <taxon>Torulaspora</taxon>
    </lineage>
</organism>
<feature type="region of interest" description="Disordered" evidence="8">
    <location>
        <begin position="1"/>
        <end position="51"/>
    </location>
</feature>
<evidence type="ECO:0000313" key="10">
    <source>
        <dbReference type="Proteomes" id="UP000510647"/>
    </source>
</evidence>
<dbReference type="GO" id="GO:0030688">
    <property type="term" value="C:preribosome, small subunit precursor"/>
    <property type="evidence" value="ECO:0007669"/>
    <property type="project" value="InterPro"/>
</dbReference>
<gene>
    <name evidence="9" type="ORF">HG537_0B01720</name>
</gene>
<evidence type="ECO:0000313" key="9">
    <source>
        <dbReference type="EMBL" id="QLQ78824.1"/>
    </source>
</evidence>
<evidence type="ECO:0000256" key="7">
    <source>
        <dbReference type="ARBA" id="ARBA00025083"/>
    </source>
</evidence>
<keyword evidence="10" id="KW-1185">Reference proteome</keyword>
<evidence type="ECO:0000256" key="2">
    <source>
        <dbReference type="ARBA" id="ARBA00011022"/>
    </source>
</evidence>
<dbReference type="GO" id="GO:0030686">
    <property type="term" value="C:90S preribosome"/>
    <property type="evidence" value="ECO:0007669"/>
    <property type="project" value="InterPro"/>
</dbReference>